<keyword evidence="2" id="KW-1185">Reference proteome</keyword>
<protein>
    <submittedName>
        <fullName evidence="1">Uncharacterized protein</fullName>
    </submittedName>
</protein>
<dbReference type="EMBL" id="JBBWYZ010000009">
    <property type="protein sequence ID" value="MEK9512271.1"/>
    <property type="molecule type" value="Genomic_DNA"/>
</dbReference>
<sequence length="55" mass="6023">MNRAIAINHQPLKITLDSPPSPLFALSVPLLCTKCRFCQEGSKKAIASLRKTRAS</sequence>
<reference evidence="1 2" key="1">
    <citation type="journal article" date="2024" name="Front. Microbiol.">
        <title>Transcriptomic insights into the dominance of two phototrophs throughout the water column of a tropical hypersaline-alkaline crater lake (Dziani Dzaha, Mayotte).</title>
        <authorList>
            <person name="Duperron S."/>
            <person name="Halary S."/>
            <person name="Bouly J.-P."/>
            <person name="Roussel T."/>
            <person name="Hugoni M."/>
            <person name="Bruto M."/>
            <person name="Oger P."/>
            <person name="Duval C."/>
            <person name="Woo A."/>
            <person name="Jezequiel D."/>
            <person name="Ader M."/>
            <person name="Leboulanger C."/>
            <person name="Agogue H."/>
            <person name="Grossi V."/>
            <person name="Trousselier M."/>
            <person name="Bernard C."/>
        </authorList>
    </citation>
    <scope>NUCLEOTIDE SEQUENCE [LARGE SCALE GENOMIC DNA]</scope>
    <source>
        <strain evidence="1 2">PMC 851.14</strain>
    </source>
</reference>
<evidence type="ECO:0000313" key="2">
    <source>
        <dbReference type="Proteomes" id="UP001387447"/>
    </source>
</evidence>
<proteinExistence type="predicted"/>
<organism evidence="1 2">
    <name type="scientific">Limnospira fusiformis PMC 851.14</name>
    <dbReference type="NCBI Taxonomy" id="2219512"/>
    <lineage>
        <taxon>Bacteria</taxon>
        <taxon>Bacillati</taxon>
        <taxon>Cyanobacteriota</taxon>
        <taxon>Cyanophyceae</taxon>
        <taxon>Oscillatoriophycideae</taxon>
        <taxon>Oscillatoriales</taxon>
        <taxon>Sirenicapillariaceae</taxon>
        <taxon>Limnospira</taxon>
    </lineage>
</organism>
<evidence type="ECO:0000313" key="1">
    <source>
        <dbReference type="EMBL" id="MEK9512271.1"/>
    </source>
</evidence>
<accession>A0ABU9EK02</accession>
<comment type="caution">
    <text evidence="1">The sequence shown here is derived from an EMBL/GenBank/DDBJ whole genome shotgun (WGS) entry which is preliminary data.</text>
</comment>
<dbReference type="RefSeq" id="WP_006625380.1">
    <property type="nucleotide sequence ID" value="NZ_JBBWYZ010000009.1"/>
</dbReference>
<dbReference type="Proteomes" id="UP001387447">
    <property type="component" value="Unassembled WGS sequence"/>
</dbReference>
<name>A0ABU9EK02_LIMFS</name>
<gene>
    <name evidence="1" type="ORF">AAEJ74_11405</name>
</gene>